<organism evidence="1 2">
    <name type="scientific">Clostridium kluyveri</name>
    <dbReference type="NCBI Taxonomy" id="1534"/>
    <lineage>
        <taxon>Bacteria</taxon>
        <taxon>Bacillati</taxon>
        <taxon>Bacillota</taxon>
        <taxon>Clostridia</taxon>
        <taxon>Eubacteriales</taxon>
        <taxon>Clostridiaceae</taxon>
        <taxon>Clostridium</taxon>
    </lineage>
</organism>
<dbReference type="SUPFAM" id="SSF56784">
    <property type="entry name" value="HAD-like"/>
    <property type="match status" value="1"/>
</dbReference>
<dbReference type="InterPro" id="IPR041492">
    <property type="entry name" value="HAD_2"/>
</dbReference>
<dbReference type="CDD" id="cd07505">
    <property type="entry name" value="HAD_BPGM-like"/>
    <property type="match status" value="1"/>
</dbReference>
<evidence type="ECO:0000313" key="1">
    <source>
        <dbReference type="EMBL" id="APM39773.1"/>
    </source>
</evidence>
<accession>A0A1L5F9Y0</accession>
<name>A0A1L5F9Y0_CLOKL</name>
<dbReference type="Pfam" id="PF13419">
    <property type="entry name" value="HAD_2"/>
    <property type="match status" value="1"/>
</dbReference>
<evidence type="ECO:0008006" key="3">
    <source>
        <dbReference type="Google" id="ProtNLM"/>
    </source>
</evidence>
<dbReference type="PANTHER" id="PTHR18901:SF38">
    <property type="entry name" value="PSEUDOURIDINE-5'-PHOSPHATASE"/>
    <property type="match status" value="1"/>
</dbReference>
<dbReference type="InterPro" id="IPR006439">
    <property type="entry name" value="HAD-SF_hydro_IA"/>
</dbReference>
<sequence>MVRGVIFDVDGVLFDTEVLEMQCAKIIAEKMGLCLKDDIFIDSCSATNEVYENRLKKEFGEAFDFEYFNREVYRLMDESIGKYGIPVKEGVYRLLTFLKVNKIKAAIASSSSKSRVLWYLSKSNLTQYFDSICCGDMVMWSKPFPDVYQAAAASLGLPVNECLAIEDSRNGIISAVTAGCITIMVPDITPVDETIWSMCFGVLDSLDNVSEVITYIN</sequence>
<dbReference type="AlphaFoldDB" id="A0A1L5F9Y0"/>
<protein>
    <recommendedName>
        <fullName evidence="3">Hydrolase</fullName>
    </recommendedName>
</protein>
<dbReference type="RefSeq" id="WP_073539388.1">
    <property type="nucleotide sequence ID" value="NZ_CP018335.1"/>
</dbReference>
<dbReference type="Gene3D" id="3.40.50.1000">
    <property type="entry name" value="HAD superfamily/HAD-like"/>
    <property type="match status" value="1"/>
</dbReference>
<dbReference type="SFLD" id="SFLDG01129">
    <property type="entry name" value="C1.5:_HAD__Beta-PGM__Phosphata"/>
    <property type="match status" value="1"/>
</dbReference>
<gene>
    <name evidence="1" type="ORF">BS101_14030</name>
</gene>
<proteinExistence type="predicted"/>
<dbReference type="SFLD" id="SFLDS00003">
    <property type="entry name" value="Haloacid_Dehalogenase"/>
    <property type="match status" value="1"/>
</dbReference>
<dbReference type="OrthoDB" id="9797743at2"/>
<dbReference type="NCBIfam" id="TIGR01509">
    <property type="entry name" value="HAD-SF-IA-v3"/>
    <property type="match status" value="1"/>
</dbReference>
<dbReference type="InterPro" id="IPR036412">
    <property type="entry name" value="HAD-like_sf"/>
</dbReference>
<dbReference type="EMBL" id="CP018335">
    <property type="protein sequence ID" value="APM39773.1"/>
    <property type="molecule type" value="Genomic_DNA"/>
</dbReference>
<dbReference type="InterPro" id="IPR023198">
    <property type="entry name" value="PGP-like_dom2"/>
</dbReference>
<dbReference type="Gene3D" id="1.10.150.240">
    <property type="entry name" value="Putative phosphatase, domain 2"/>
    <property type="match status" value="1"/>
</dbReference>
<evidence type="ECO:0000313" key="2">
    <source>
        <dbReference type="Proteomes" id="UP000184604"/>
    </source>
</evidence>
<dbReference type="Proteomes" id="UP000184604">
    <property type="component" value="Chromosome"/>
</dbReference>
<reference evidence="1 2" key="1">
    <citation type="submission" date="2016-12" db="EMBL/GenBank/DDBJ databases">
        <title>Complete genome sequence of Clostridium kluyveri JZZ isolated from the pit mud of a Chinese flavor liquor-making factory.</title>
        <authorList>
            <person name="Wang Y."/>
        </authorList>
    </citation>
    <scope>NUCLEOTIDE SEQUENCE [LARGE SCALE GENOMIC DNA]</scope>
    <source>
        <strain evidence="1 2">JZZ</strain>
    </source>
</reference>
<dbReference type="InterPro" id="IPR023214">
    <property type="entry name" value="HAD_sf"/>
</dbReference>
<dbReference type="PANTHER" id="PTHR18901">
    <property type="entry name" value="2-DEOXYGLUCOSE-6-PHOSPHATE PHOSPHATASE 2"/>
    <property type="match status" value="1"/>
</dbReference>